<proteinExistence type="inferred from homology"/>
<feature type="binding site" evidence="6">
    <location>
        <position position="47"/>
    </location>
    <ligand>
        <name>ATP</name>
        <dbReference type="ChEBI" id="CHEBI:30616"/>
    </ligand>
</feature>
<keyword evidence="4" id="KW-0418">Kinase</keyword>
<evidence type="ECO:0000256" key="4">
    <source>
        <dbReference type="ARBA" id="ARBA00022777"/>
    </source>
</evidence>
<evidence type="ECO:0000256" key="2">
    <source>
        <dbReference type="ARBA" id="ARBA00022679"/>
    </source>
</evidence>
<dbReference type="Gene3D" id="1.10.510.10">
    <property type="entry name" value="Transferase(Phosphotransferase) domain 1"/>
    <property type="match status" value="1"/>
</dbReference>
<dbReference type="Pfam" id="PF00069">
    <property type="entry name" value="Pkinase"/>
    <property type="match status" value="1"/>
</dbReference>
<evidence type="ECO:0000259" key="8">
    <source>
        <dbReference type="PROSITE" id="PS50011"/>
    </source>
</evidence>
<dbReference type="PANTHER" id="PTHR24347">
    <property type="entry name" value="SERINE/THREONINE-PROTEIN KINASE"/>
    <property type="match status" value="1"/>
</dbReference>
<dbReference type="GO" id="GO:0005524">
    <property type="term" value="F:ATP binding"/>
    <property type="evidence" value="ECO:0007669"/>
    <property type="project" value="UniProtKB-UniRule"/>
</dbReference>
<evidence type="ECO:0000256" key="7">
    <source>
        <dbReference type="RuleBase" id="RU000304"/>
    </source>
</evidence>
<dbReference type="SUPFAM" id="SSF56112">
    <property type="entry name" value="Protein kinase-like (PK-like)"/>
    <property type="match status" value="1"/>
</dbReference>
<keyword evidence="2" id="KW-0808">Transferase</keyword>
<dbReference type="GO" id="GO:0004674">
    <property type="term" value="F:protein serine/threonine kinase activity"/>
    <property type="evidence" value="ECO:0007669"/>
    <property type="project" value="UniProtKB-KW"/>
</dbReference>
<dbReference type="Gene3D" id="2.30.29.30">
    <property type="entry name" value="Pleckstrin-homology domain (PH domain)/Phosphotyrosine-binding domain (PTB)"/>
    <property type="match status" value="1"/>
</dbReference>
<dbReference type="InterPro" id="IPR008271">
    <property type="entry name" value="Ser/Thr_kinase_AS"/>
</dbReference>
<dbReference type="InterPro" id="IPR000719">
    <property type="entry name" value="Prot_kinase_dom"/>
</dbReference>
<dbReference type="PROSITE" id="PS00108">
    <property type="entry name" value="PROTEIN_KINASE_ST"/>
    <property type="match status" value="1"/>
</dbReference>
<accession>A0A7S2J4G8</accession>
<comment type="similarity">
    <text evidence="7">Belongs to the protein kinase superfamily.</text>
</comment>
<dbReference type="InterPro" id="IPR004182">
    <property type="entry name" value="GRAM"/>
</dbReference>
<protein>
    <recommendedName>
        <fullName evidence="8">Protein kinase domain-containing protein</fullName>
    </recommendedName>
</protein>
<dbReference type="FunFam" id="3.30.200.20:FF:000003">
    <property type="entry name" value="Non-specific serine/threonine protein kinase"/>
    <property type="match status" value="1"/>
</dbReference>
<evidence type="ECO:0000256" key="1">
    <source>
        <dbReference type="ARBA" id="ARBA00022527"/>
    </source>
</evidence>
<sequence>MAEKTIDSSIPSEITEVYDIGETLGTGHFSKVKLGVHKKTKEKVAIKIIQKPTGSKIAMLKAEVDILTKCDHPNVVKMHACYETEKILYLVLELLTGGELFDCIIAKGHYSEADARSLTVTLLDAIKYLHEQGVAHRDLKPENILLKDSSSAAAVKITDFGLSKIFADDAAGEVVMKTACGTPGYVAPEVLAHDQYSSQVDLWSIGVIVYILLCGFPPFYGDNDAQMFKKIKSGSYKFLAPYWDPISADAKDFVAKLLVVDPRKRMTAAEALNHRWLGRTSSVSTANLFKDVKPPGQENAGEEESEVGTQGLREAMANFNLDRKTLPEKLIKNFNLPEGSERLGKFSCSLGNSMGQMHVTTHHLCFIGALGKKQLLVLSEITKITKAKRFKLTPGQGHSLHIETAASGFASTSEYNGFTEREKALSTIIAACQKINPDKVPVVVDGGK</sequence>
<dbReference type="PROSITE" id="PS50011">
    <property type="entry name" value="PROTEIN_KINASE_DOM"/>
    <property type="match status" value="1"/>
</dbReference>
<keyword evidence="3 6" id="KW-0547">Nucleotide-binding</keyword>
<keyword evidence="1 7" id="KW-0723">Serine/threonine-protein kinase</keyword>
<feature type="domain" description="Protein kinase" evidence="8">
    <location>
        <begin position="18"/>
        <end position="277"/>
    </location>
</feature>
<evidence type="ECO:0000256" key="6">
    <source>
        <dbReference type="PROSITE-ProRule" id="PRU10141"/>
    </source>
</evidence>
<dbReference type="PROSITE" id="PS00107">
    <property type="entry name" value="PROTEIN_KINASE_ATP"/>
    <property type="match status" value="1"/>
</dbReference>
<dbReference type="InterPro" id="IPR011009">
    <property type="entry name" value="Kinase-like_dom_sf"/>
</dbReference>
<reference evidence="9" key="1">
    <citation type="submission" date="2021-01" db="EMBL/GenBank/DDBJ databases">
        <authorList>
            <person name="Corre E."/>
            <person name="Pelletier E."/>
            <person name="Niang G."/>
            <person name="Scheremetjew M."/>
            <person name="Finn R."/>
            <person name="Kale V."/>
            <person name="Holt S."/>
            <person name="Cochrane G."/>
            <person name="Meng A."/>
            <person name="Brown T."/>
            <person name="Cohen L."/>
        </authorList>
    </citation>
    <scope>NUCLEOTIDE SEQUENCE</scope>
    <source>
        <strain evidence="9">UTEX LB 985</strain>
    </source>
</reference>
<dbReference type="InterPro" id="IPR017441">
    <property type="entry name" value="Protein_kinase_ATP_BS"/>
</dbReference>
<dbReference type="InterPro" id="IPR011993">
    <property type="entry name" value="PH-like_dom_sf"/>
</dbReference>
<dbReference type="SMART" id="SM00568">
    <property type="entry name" value="GRAM"/>
    <property type="match status" value="1"/>
</dbReference>
<keyword evidence="5 6" id="KW-0067">ATP-binding</keyword>
<name>A0A7S2J4G8_9EUKA</name>
<dbReference type="EMBL" id="HBGU01073933">
    <property type="protein sequence ID" value="CAD9537471.1"/>
    <property type="molecule type" value="Transcribed_RNA"/>
</dbReference>
<gene>
    <name evidence="9" type="ORF">CBRE1094_LOCUS40267</name>
</gene>
<dbReference type="FunFam" id="1.10.510.10:FF:000026">
    <property type="entry name" value="Calcium/calmodulin-dependent protein kinase type 1"/>
    <property type="match status" value="1"/>
</dbReference>
<dbReference type="AlphaFoldDB" id="A0A7S2J4G8"/>
<dbReference type="Pfam" id="PF02893">
    <property type="entry name" value="GRAM"/>
    <property type="match status" value="1"/>
</dbReference>
<organism evidence="9">
    <name type="scientific">Haptolina brevifila</name>
    <dbReference type="NCBI Taxonomy" id="156173"/>
    <lineage>
        <taxon>Eukaryota</taxon>
        <taxon>Haptista</taxon>
        <taxon>Haptophyta</taxon>
        <taxon>Prymnesiophyceae</taxon>
        <taxon>Prymnesiales</taxon>
        <taxon>Prymnesiaceae</taxon>
        <taxon>Haptolina</taxon>
    </lineage>
</organism>
<evidence type="ECO:0000313" key="9">
    <source>
        <dbReference type="EMBL" id="CAD9537471.1"/>
    </source>
</evidence>
<dbReference type="CDD" id="cd05117">
    <property type="entry name" value="STKc_CAMK"/>
    <property type="match status" value="1"/>
</dbReference>
<dbReference type="SMART" id="SM00220">
    <property type="entry name" value="S_TKc"/>
    <property type="match status" value="1"/>
</dbReference>
<evidence type="ECO:0000256" key="3">
    <source>
        <dbReference type="ARBA" id="ARBA00022741"/>
    </source>
</evidence>
<evidence type="ECO:0000256" key="5">
    <source>
        <dbReference type="ARBA" id="ARBA00022840"/>
    </source>
</evidence>